<proteinExistence type="predicted"/>
<evidence type="ECO:0000256" key="1">
    <source>
        <dbReference type="SAM" id="Phobius"/>
    </source>
</evidence>
<organism evidence="2 3">
    <name type="scientific">Granulicella aggregans</name>
    <dbReference type="NCBI Taxonomy" id="474949"/>
    <lineage>
        <taxon>Bacteria</taxon>
        <taxon>Pseudomonadati</taxon>
        <taxon>Acidobacteriota</taxon>
        <taxon>Terriglobia</taxon>
        <taxon>Terriglobales</taxon>
        <taxon>Acidobacteriaceae</taxon>
        <taxon>Granulicella</taxon>
    </lineage>
</organism>
<keyword evidence="1" id="KW-1133">Transmembrane helix</keyword>
<reference evidence="2 3" key="1">
    <citation type="submission" date="2020-08" db="EMBL/GenBank/DDBJ databases">
        <title>Genomic Encyclopedia of Type Strains, Phase IV (KMG-V): Genome sequencing to study the core and pangenomes of soil and plant-associated prokaryotes.</title>
        <authorList>
            <person name="Whitman W."/>
        </authorList>
    </citation>
    <scope>NUCLEOTIDE SEQUENCE [LARGE SCALE GENOMIC DNA]</scope>
    <source>
        <strain evidence="2 3">M8UP14</strain>
    </source>
</reference>
<evidence type="ECO:0000313" key="3">
    <source>
        <dbReference type="Proteomes" id="UP000540989"/>
    </source>
</evidence>
<sequence>MAWLKIVIAMISFCFSAFCFLESALCALLTYTAFRRGPLRGVSYQAFAREDAMFLAAALVSFWVAVKIRPKQFGRPLQQS</sequence>
<accession>A0A7W8E7H0</accession>
<protein>
    <submittedName>
        <fullName evidence="2">Uncharacterized protein</fullName>
    </submittedName>
</protein>
<keyword evidence="1" id="KW-0472">Membrane</keyword>
<dbReference type="Proteomes" id="UP000540989">
    <property type="component" value="Unassembled WGS sequence"/>
</dbReference>
<dbReference type="EMBL" id="JACHIP010000041">
    <property type="protein sequence ID" value="MBB5061399.1"/>
    <property type="molecule type" value="Genomic_DNA"/>
</dbReference>
<feature type="transmembrane region" description="Helical" evidence="1">
    <location>
        <begin position="52"/>
        <end position="70"/>
    </location>
</feature>
<comment type="caution">
    <text evidence="2">The sequence shown here is derived from an EMBL/GenBank/DDBJ whole genome shotgun (WGS) entry which is preliminary data.</text>
</comment>
<gene>
    <name evidence="2" type="ORF">HDF16_006135</name>
</gene>
<keyword evidence="1" id="KW-0812">Transmembrane</keyword>
<name>A0A7W8E7H0_9BACT</name>
<keyword evidence="3" id="KW-1185">Reference proteome</keyword>
<evidence type="ECO:0000313" key="2">
    <source>
        <dbReference type="EMBL" id="MBB5061399.1"/>
    </source>
</evidence>
<feature type="transmembrane region" description="Helical" evidence="1">
    <location>
        <begin position="6"/>
        <end position="31"/>
    </location>
</feature>
<dbReference type="AlphaFoldDB" id="A0A7W8E7H0"/>